<dbReference type="EC" id="2.7.11.1" evidence="2"/>
<reference evidence="4" key="1">
    <citation type="submission" date="2018-01" db="EMBL/GenBank/DDBJ databases">
        <authorList>
            <person name="Mao J.F."/>
        </authorList>
    </citation>
    <scope>NUCLEOTIDE SEQUENCE</scope>
    <source>
        <strain evidence="4">Huo1</strain>
        <tissue evidence="4">Leaf</tissue>
    </source>
</reference>
<dbReference type="InterPro" id="IPR055900">
    <property type="entry name" value="DUF7477"/>
</dbReference>
<evidence type="ECO:0000256" key="2">
    <source>
        <dbReference type="ARBA" id="ARBA00012513"/>
    </source>
</evidence>
<evidence type="ECO:0000256" key="1">
    <source>
        <dbReference type="ARBA" id="ARBA00005926"/>
    </source>
</evidence>
<accession>A0A8X8XMB0</accession>
<sequence length="401" mass="45632">MVACIAIEAISILEKLHSRGYVHGDVKPENFLLGTPGTADEKKLFLVDLGLAVRWRDNSTGPVVVGMTWNPLLIPSFFFFEVAFLGKFVEFVVNLKFDEEPNYAKYISLFDGIIGPNPDITPINTEGARKLVYQVGQKRGRLMMDDDDDEQPKKKVRMGMPAIQWISVYNARRPMKQRYHYNVADLRLDQHIEKGNEDGLYISSVASCSNLWALIMDTGTGFSDQVYELSPHFLHKEWIMEQWEKNYYISAIAGANNGSSLIVMSKGTPYLQQSYKVSESFPFKWINKKWREGFYVTAMATAGTRWAIVMSRGAGFSDQVVELDFLYPSEGIHRRWDSGYRITSTAATWDQTALVLSNPRRKPSDETQETLRTSAFPSTHVKEKWVKNLNIASVCYGRIVS</sequence>
<reference evidence="4" key="2">
    <citation type="submission" date="2020-08" db="EMBL/GenBank/DDBJ databases">
        <title>Plant Genome Project.</title>
        <authorList>
            <person name="Zhang R.-G."/>
        </authorList>
    </citation>
    <scope>NUCLEOTIDE SEQUENCE</scope>
    <source>
        <strain evidence="4">Huo1</strain>
        <tissue evidence="4">Leaf</tissue>
    </source>
</reference>
<dbReference type="AlphaFoldDB" id="A0A8X8XMB0"/>
<dbReference type="SUPFAM" id="SSF56112">
    <property type="entry name" value="Protein kinase-like (PK-like)"/>
    <property type="match status" value="1"/>
</dbReference>
<dbReference type="Proteomes" id="UP000298416">
    <property type="component" value="Unassembled WGS sequence"/>
</dbReference>
<proteinExistence type="inferred from homology"/>
<evidence type="ECO:0000259" key="3">
    <source>
        <dbReference type="PROSITE" id="PS50011"/>
    </source>
</evidence>
<evidence type="ECO:0000313" key="4">
    <source>
        <dbReference type="EMBL" id="KAG6414498.1"/>
    </source>
</evidence>
<keyword evidence="5" id="KW-1185">Reference proteome</keyword>
<feature type="domain" description="Protein kinase" evidence="3">
    <location>
        <begin position="1"/>
        <end position="166"/>
    </location>
</feature>
<dbReference type="PROSITE" id="PS00108">
    <property type="entry name" value="PROTEIN_KINASE_ST"/>
    <property type="match status" value="1"/>
</dbReference>
<organism evidence="4">
    <name type="scientific">Salvia splendens</name>
    <name type="common">Scarlet sage</name>
    <dbReference type="NCBI Taxonomy" id="180675"/>
    <lineage>
        <taxon>Eukaryota</taxon>
        <taxon>Viridiplantae</taxon>
        <taxon>Streptophyta</taxon>
        <taxon>Embryophyta</taxon>
        <taxon>Tracheophyta</taxon>
        <taxon>Spermatophyta</taxon>
        <taxon>Magnoliopsida</taxon>
        <taxon>eudicotyledons</taxon>
        <taxon>Gunneridae</taxon>
        <taxon>Pentapetalae</taxon>
        <taxon>asterids</taxon>
        <taxon>lamiids</taxon>
        <taxon>Lamiales</taxon>
        <taxon>Lamiaceae</taxon>
        <taxon>Nepetoideae</taxon>
        <taxon>Mentheae</taxon>
        <taxon>Salviinae</taxon>
        <taxon>Salvia</taxon>
        <taxon>Salvia subgen. Calosphace</taxon>
        <taxon>core Calosphace</taxon>
    </lineage>
</organism>
<evidence type="ECO:0000313" key="5">
    <source>
        <dbReference type="Proteomes" id="UP000298416"/>
    </source>
</evidence>
<dbReference type="PROSITE" id="PS50011">
    <property type="entry name" value="PROTEIN_KINASE_DOM"/>
    <property type="match status" value="1"/>
</dbReference>
<dbReference type="InterPro" id="IPR008271">
    <property type="entry name" value="Ser/Thr_kinase_AS"/>
</dbReference>
<gene>
    <name evidence="4" type="ORF">SASPL_127300</name>
</gene>
<dbReference type="InterPro" id="IPR000719">
    <property type="entry name" value="Prot_kinase_dom"/>
</dbReference>
<dbReference type="GO" id="GO:0004674">
    <property type="term" value="F:protein serine/threonine kinase activity"/>
    <property type="evidence" value="ECO:0007669"/>
    <property type="project" value="UniProtKB-EC"/>
</dbReference>
<dbReference type="EMBL" id="PNBA02000009">
    <property type="protein sequence ID" value="KAG6414498.1"/>
    <property type="molecule type" value="Genomic_DNA"/>
</dbReference>
<dbReference type="InterPro" id="IPR050235">
    <property type="entry name" value="CK1_Ser-Thr_kinase"/>
</dbReference>
<dbReference type="Gene3D" id="1.10.510.10">
    <property type="entry name" value="Transferase(Phosphotransferase) domain 1"/>
    <property type="match status" value="1"/>
</dbReference>
<comment type="similarity">
    <text evidence="1">Belongs to the protein kinase superfamily. CK1 Ser/Thr protein kinase family. Casein kinase I subfamily.</text>
</comment>
<comment type="caution">
    <text evidence="4">The sequence shown here is derived from an EMBL/GenBank/DDBJ whole genome shotgun (WGS) entry which is preliminary data.</text>
</comment>
<dbReference type="Pfam" id="PF24289">
    <property type="entry name" value="DUF7477"/>
    <property type="match status" value="1"/>
</dbReference>
<protein>
    <recommendedName>
        <fullName evidence="2">non-specific serine/threonine protein kinase</fullName>
        <ecNumber evidence="2">2.7.11.1</ecNumber>
    </recommendedName>
</protein>
<dbReference type="InterPro" id="IPR011009">
    <property type="entry name" value="Kinase-like_dom_sf"/>
</dbReference>
<dbReference type="GO" id="GO:0005524">
    <property type="term" value="F:ATP binding"/>
    <property type="evidence" value="ECO:0007669"/>
    <property type="project" value="InterPro"/>
</dbReference>
<dbReference type="PANTHER" id="PTHR11909">
    <property type="entry name" value="CASEIN KINASE-RELATED"/>
    <property type="match status" value="1"/>
</dbReference>
<name>A0A8X8XMB0_SALSN</name>